<accession>A0ABR1IS69</accession>
<dbReference type="EMBL" id="JBANRG010000071">
    <property type="protein sequence ID" value="KAK7439807.1"/>
    <property type="molecule type" value="Genomic_DNA"/>
</dbReference>
<organism evidence="2 3">
    <name type="scientific">Marasmiellus scandens</name>
    <dbReference type="NCBI Taxonomy" id="2682957"/>
    <lineage>
        <taxon>Eukaryota</taxon>
        <taxon>Fungi</taxon>
        <taxon>Dikarya</taxon>
        <taxon>Basidiomycota</taxon>
        <taxon>Agaricomycotina</taxon>
        <taxon>Agaricomycetes</taxon>
        <taxon>Agaricomycetidae</taxon>
        <taxon>Agaricales</taxon>
        <taxon>Marasmiineae</taxon>
        <taxon>Omphalotaceae</taxon>
        <taxon>Marasmiellus</taxon>
    </lineage>
</organism>
<reference evidence="2 3" key="1">
    <citation type="submission" date="2024-01" db="EMBL/GenBank/DDBJ databases">
        <title>A draft genome for the cacao thread blight pathogen Marasmiellus scandens.</title>
        <authorList>
            <person name="Baruah I.K."/>
            <person name="Leung J."/>
            <person name="Bukari Y."/>
            <person name="Amoako-Attah I."/>
            <person name="Meinhardt L.W."/>
            <person name="Bailey B.A."/>
            <person name="Cohen S.P."/>
        </authorList>
    </citation>
    <scope>NUCLEOTIDE SEQUENCE [LARGE SCALE GENOMIC DNA]</scope>
    <source>
        <strain evidence="2 3">GH-19</strain>
    </source>
</reference>
<gene>
    <name evidence="2" type="ORF">VKT23_017383</name>
</gene>
<proteinExistence type="predicted"/>
<evidence type="ECO:0000313" key="3">
    <source>
        <dbReference type="Proteomes" id="UP001498398"/>
    </source>
</evidence>
<evidence type="ECO:0000256" key="1">
    <source>
        <dbReference type="SAM" id="Coils"/>
    </source>
</evidence>
<feature type="coiled-coil region" evidence="1">
    <location>
        <begin position="16"/>
        <end position="50"/>
    </location>
</feature>
<comment type="caution">
    <text evidence="2">The sequence shown here is derived from an EMBL/GenBank/DDBJ whole genome shotgun (WGS) entry which is preliminary data.</text>
</comment>
<sequence>MDIPSNTDITRIIPVLDECQTDLDHYSEEIEKLSETLATLKRKKDELQAYRDHQASFVSPVRRLPAEVLMEIFTLCCSTGLTIKGFKDKVSAPTLFLSQTCSFWHRVTLSTPALWSNLSINLCEFKPNNGTRLHNLLKLYLNRSIEGPGLSFEVSAYEEYQHTERLDTEGWAAFGTLLRARDIWTRASFNLPWILYSDVFERLDGFHLWKRGAHLPNLKHLSIKWPKEYIDSEFGSEELFFATPPSPPFFEVLMHASALQSFYLDELRNHSGFECLPLHHAKELSVSEIGQFSDLLWLLTRCAKNCVKIKFSTPALDIEEPEDFSAGSLPEIVFPDLHFLKYSFEHSDFHVPKILSTLTLPSLTTLELGLNRHVLHQQPPDWRQAMFRDLMNMLDRSGCSLKNLSIVGRLFETDREWIKIFSATPSVENLTIDVGQWHKAVLTGELFEALSFNCVPDQYIVLPNLKMLRLSFEEDFFQNLGLSGTKPSRLPNEMDIFSMIKSRRTADGMQIRRLQCFTLDCKVTTVAAHRWVQNFDSDVEPGLGALKKGGLRLSLKTR</sequence>
<keyword evidence="1" id="KW-0175">Coiled coil</keyword>
<keyword evidence="3" id="KW-1185">Reference proteome</keyword>
<name>A0ABR1IS69_9AGAR</name>
<evidence type="ECO:0008006" key="4">
    <source>
        <dbReference type="Google" id="ProtNLM"/>
    </source>
</evidence>
<dbReference type="Proteomes" id="UP001498398">
    <property type="component" value="Unassembled WGS sequence"/>
</dbReference>
<protein>
    <recommendedName>
        <fullName evidence="4">F-box domain-containing protein</fullName>
    </recommendedName>
</protein>
<evidence type="ECO:0000313" key="2">
    <source>
        <dbReference type="EMBL" id="KAK7439807.1"/>
    </source>
</evidence>